<evidence type="ECO:0000313" key="2">
    <source>
        <dbReference type="EMBL" id="GAA4080581.1"/>
    </source>
</evidence>
<feature type="signal peptide" evidence="1">
    <location>
        <begin position="1"/>
        <end position="20"/>
    </location>
</feature>
<keyword evidence="3" id="KW-1185">Reference proteome</keyword>
<dbReference type="RefSeq" id="WP_344914039.1">
    <property type="nucleotide sequence ID" value="NZ_BAABDL010000152.1"/>
</dbReference>
<dbReference type="CDD" id="cd13440">
    <property type="entry name" value="CamS_repeat_2"/>
    <property type="match status" value="1"/>
</dbReference>
<proteinExistence type="predicted"/>
<evidence type="ECO:0000313" key="3">
    <source>
        <dbReference type="Proteomes" id="UP001501734"/>
    </source>
</evidence>
<comment type="caution">
    <text evidence="2">The sequence shown here is derived from an EMBL/GenBank/DDBJ whole genome shotgun (WGS) entry which is preliminary data.</text>
</comment>
<feature type="chain" id="PRO_5045120950" evidence="1">
    <location>
        <begin position="21"/>
        <end position="388"/>
    </location>
</feature>
<dbReference type="EMBL" id="BAABDL010000152">
    <property type="protein sequence ID" value="GAA4080581.1"/>
    <property type="molecule type" value="Genomic_DNA"/>
</dbReference>
<dbReference type="Proteomes" id="UP001501734">
    <property type="component" value="Unassembled WGS sequence"/>
</dbReference>
<protein>
    <submittedName>
        <fullName evidence="2">CamS family sex pheromone protein</fullName>
    </submittedName>
</protein>
<dbReference type="Gene3D" id="3.10.570.10">
    <property type="entry name" value="sex pheromone staph- cam373 precursor domain"/>
    <property type="match status" value="1"/>
</dbReference>
<dbReference type="PIRSF" id="PIRSF012509">
    <property type="entry name" value="CamS"/>
    <property type="match status" value="1"/>
</dbReference>
<dbReference type="CDD" id="cd13441">
    <property type="entry name" value="CamS_repeat_1"/>
    <property type="match status" value="1"/>
</dbReference>
<sequence>MKHVRKVLVVLIMLILVGCAPDFSNRDEVIDETLPEDSGQETAIIPNYSVSESEYQVLLPYRLSQSRGVTTNQVANRLDITALENDLRRHSTTVFDPDTYFFQEGQQIGYSELFSWLERESESTELGLNPSADIDDDTSTEDKIEIERENPKYLSHILEQNYLVRTDDNVVQLGGISIGIAMKSVYRFQTEVGGPFYYEEIDFDDMLAEATTIAEEVVGRLRAKDGLQETPIMVAIYREAPRDGLVPGSFVAKKTVQGGSQTIGSWEMIDETYVLFPSTEARNLDSNLSSTVEEFKSGIEDFFPNFVGVIGEGFYQDGEIQRLILEIPIEFNGQAEVVGFTQYVYGLMMDSFQPHFDLEIDIRSNQRQESLIIREAGAEEAFVHVYQR</sequence>
<dbReference type="Pfam" id="PF07537">
    <property type="entry name" value="CamS"/>
    <property type="match status" value="1"/>
</dbReference>
<dbReference type="PROSITE" id="PS51257">
    <property type="entry name" value="PROKAR_LIPOPROTEIN"/>
    <property type="match status" value="1"/>
</dbReference>
<keyword evidence="1" id="KW-0732">Signal</keyword>
<gene>
    <name evidence="2" type="ORF">GCM10022410_25550</name>
</gene>
<reference evidence="3" key="1">
    <citation type="journal article" date="2019" name="Int. J. Syst. Evol. Microbiol.">
        <title>The Global Catalogue of Microorganisms (GCM) 10K type strain sequencing project: providing services to taxonomists for standard genome sequencing and annotation.</title>
        <authorList>
            <consortium name="The Broad Institute Genomics Platform"/>
            <consortium name="The Broad Institute Genome Sequencing Center for Infectious Disease"/>
            <person name="Wu L."/>
            <person name="Ma J."/>
        </authorList>
    </citation>
    <scope>NUCLEOTIDE SEQUENCE [LARGE SCALE GENOMIC DNA]</scope>
    <source>
        <strain evidence="3">JCM 17250</strain>
    </source>
</reference>
<accession>A0ABP7W415</accession>
<dbReference type="InterPro" id="IPR011426">
    <property type="entry name" value="CamS"/>
</dbReference>
<evidence type="ECO:0000256" key="1">
    <source>
        <dbReference type="SAM" id="SignalP"/>
    </source>
</evidence>
<organism evidence="2 3">
    <name type="scientific">Amphibacillus indicireducens</name>
    <dbReference type="NCBI Taxonomy" id="1076330"/>
    <lineage>
        <taxon>Bacteria</taxon>
        <taxon>Bacillati</taxon>
        <taxon>Bacillota</taxon>
        <taxon>Bacilli</taxon>
        <taxon>Bacillales</taxon>
        <taxon>Bacillaceae</taxon>
        <taxon>Amphibacillus</taxon>
    </lineage>
</organism>
<name>A0ABP7W415_9BACI</name>